<evidence type="ECO:0000313" key="3">
    <source>
        <dbReference type="EMBL" id="KIO31417.1"/>
    </source>
</evidence>
<dbReference type="SUPFAM" id="SSF51735">
    <property type="entry name" value="NAD(P)-binding Rossmann-fold domains"/>
    <property type="match status" value="1"/>
</dbReference>
<dbReference type="Gene3D" id="3.90.180.10">
    <property type="entry name" value="Medium-chain alcohol dehydrogenases, catalytic domain"/>
    <property type="match status" value="1"/>
</dbReference>
<dbReference type="FunFam" id="3.40.50.720:FF:000121">
    <property type="entry name" value="Prostaglandin reductase 2"/>
    <property type="match status" value="1"/>
</dbReference>
<dbReference type="GO" id="GO:0016628">
    <property type="term" value="F:oxidoreductase activity, acting on the CH-CH group of donors, NAD or NADP as acceptor"/>
    <property type="evidence" value="ECO:0007669"/>
    <property type="project" value="InterPro"/>
</dbReference>
<dbReference type="CDD" id="cd05288">
    <property type="entry name" value="PGDH"/>
    <property type="match status" value="1"/>
</dbReference>
<accession>A0A0C3MCE5</accession>
<feature type="domain" description="Enoyl reductase (ER)" evidence="2">
    <location>
        <begin position="21"/>
        <end position="334"/>
    </location>
</feature>
<organism evidence="3 4">
    <name type="scientific">Tulasnella calospora MUT 4182</name>
    <dbReference type="NCBI Taxonomy" id="1051891"/>
    <lineage>
        <taxon>Eukaryota</taxon>
        <taxon>Fungi</taxon>
        <taxon>Dikarya</taxon>
        <taxon>Basidiomycota</taxon>
        <taxon>Agaricomycotina</taxon>
        <taxon>Agaricomycetes</taxon>
        <taxon>Cantharellales</taxon>
        <taxon>Tulasnellaceae</taxon>
        <taxon>Tulasnella</taxon>
    </lineage>
</organism>
<dbReference type="OrthoDB" id="809632at2759"/>
<feature type="non-terminal residue" evidence="3">
    <location>
        <position position="1"/>
    </location>
</feature>
<reference evidence="3 4" key="1">
    <citation type="submission" date="2014-04" db="EMBL/GenBank/DDBJ databases">
        <authorList>
            <consortium name="DOE Joint Genome Institute"/>
            <person name="Kuo A."/>
            <person name="Girlanda M."/>
            <person name="Perotto S."/>
            <person name="Kohler A."/>
            <person name="Nagy L.G."/>
            <person name="Floudas D."/>
            <person name="Copeland A."/>
            <person name="Barry K.W."/>
            <person name="Cichocki N."/>
            <person name="Veneault-Fourrey C."/>
            <person name="LaButti K."/>
            <person name="Lindquist E.A."/>
            <person name="Lipzen A."/>
            <person name="Lundell T."/>
            <person name="Morin E."/>
            <person name="Murat C."/>
            <person name="Sun H."/>
            <person name="Tunlid A."/>
            <person name="Henrissat B."/>
            <person name="Grigoriev I.V."/>
            <person name="Hibbett D.S."/>
            <person name="Martin F."/>
            <person name="Nordberg H.P."/>
            <person name="Cantor M.N."/>
            <person name="Hua S.X."/>
        </authorList>
    </citation>
    <scope>NUCLEOTIDE SEQUENCE [LARGE SCALE GENOMIC DNA]</scope>
    <source>
        <strain evidence="3 4">MUT 4182</strain>
    </source>
</reference>
<dbReference type="Proteomes" id="UP000054248">
    <property type="component" value="Unassembled WGS sequence"/>
</dbReference>
<dbReference type="Pfam" id="PF00107">
    <property type="entry name" value="ADH_zinc_N"/>
    <property type="match status" value="1"/>
</dbReference>
<evidence type="ECO:0000259" key="2">
    <source>
        <dbReference type="SMART" id="SM00829"/>
    </source>
</evidence>
<reference evidence="4" key="2">
    <citation type="submission" date="2015-01" db="EMBL/GenBank/DDBJ databases">
        <title>Evolutionary Origins and Diversification of the Mycorrhizal Mutualists.</title>
        <authorList>
            <consortium name="DOE Joint Genome Institute"/>
            <consortium name="Mycorrhizal Genomics Consortium"/>
            <person name="Kohler A."/>
            <person name="Kuo A."/>
            <person name="Nagy L.G."/>
            <person name="Floudas D."/>
            <person name="Copeland A."/>
            <person name="Barry K.W."/>
            <person name="Cichocki N."/>
            <person name="Veneault-Fourrey C."/>
            <person name="LaButti K."/>
            <person name="Lindquist E.A."/>
            <person name="Lipzen A."/>
            <person name="Lundell T."/>
            <person name="Morin E."/>
            <person name="Murat C."/>
            <person name="Riley R."/>
            <person name="Ohm R."/>
            <person name="Sun H."/>
            <person name="Tunlid A."/>
            <person name="Henrissat B."/>
            <person name="Grigoriev I.V."/>
            <person name="Hibbett D.S."/>
            <person name="Martin F."/>
        </authorList>
    </citation>
    <scope>NUCLEOTIDE SEQUENCE [LARGE SCALE GENOMIC DNA]</scope>
    <source>
        <strain evidence="4">MUT 4182</strain>
    </source>
</reference>
<dbReference type="PANTHER" id="PTHR43205:SF7">
    <property type="entry name" value="PROSTAGLANDIN REDUCTASE 1"/>
    <property type="match status" value="1"/>
</dbReference>
<sequence length="339" mass="37566">GDRQKLFRSILLQTGRIPIPGEHLAVTNDTTMNLDSVPLRGGLLVKTIALSVDPYYRILMDTTYKLGEPITGHIVGRVIRSELEGYNPGDYIYTEEAPFQEYAVVPRVASQLRRIEKNAATWVQYIGVLGMVTRTAWVGFYALAKAKKGETIFVSTAAGGVGSVVAQIAKQQGLKVIGSTGSDEKVKYLKEEIGINAAFNYKTEDLESVLKREGPIDIYWDHIGGKTLETVIDHLNPLGRVIVCGYIDQYNSKDNTGFGVKNLSLVNDREITMVGFKVDSLEDREGDFGFFKEVPKMVREGSIRIREEVRHGLDAVPQFLLDLQQGRNVGKAVVIVADE</sequence>
<dbReference type="InterPro" id="IPR020843">
    <property type="entry name" value="ER"/>
</dbReference>
<evidence type="ECO:0000313" key="4">
    <source>
        <dbReference type="Proteomes" id="UP000054248"/>
    </source>
</evidence>
<keyword evidence="4" id="KW-1185">Reference proteome</keyword>
<dbReference type="HOGENOM" id="CLU_026673_29_1_1"/>
<gene>
    <name evidence="3" type="ORF">M407DRAFT_219786</name>
</gene>
<evidence type="ECO:0000256" key="1">
    <source>
        <dbReference type="ARBA" id="ARBA00023002"/>
    </source>
</evidence>
<dbReference type="PANTHER" id="PTHR43205">
    <property type="entry name" value="PROSTAGLANDIN REDUCTASE"/>
    <property type="match status" value="1"/>
</dbReference>
<dbReference type="InterPro" id="IPR013149">
    <property type="entry name" value="ADH-like_C"/>
</dbReference>
<dbReference type="SUPFAM" id="SSF50129">
    <property type="entry name" value="GroES-like"/>
    <property type="match status" value="1"/>
</dbReference>
<dbReference type="Pfam" id="PF16884">
    <property type="entry name" value="ADH_N_2"/>
    <property type="match status" value="1"/>
</dbReference>
<dbReference type="SMART" id="SM00829">
    <property type="entry name" value="PKS_ER"/>
    <property type="match status" value="1"/>
</dbReference>
<proteinExistence type="predicted"/>
<dbReference type="Gene3D" id="3.40.50.720">
    <property type="entry name" value="NAD(P)-binding Rossmann-like Domain"/>
    <property type="match status" value="1"/>
</dbReference>
<name>A0A0C3MCE5_9AGAM</name>
<dbReference type="EMBL" id="KN822963">
    <property type="protein sequence ID" value="KIO31417.1"/>
    <property type="molecule type" value="Genomic_DNA"/>
</dbReference>
<keyword evidence="1" id="KW-0560">Oxidoreductase</keyword>
<dbReference type="InterPro" id="IPR011032">
    <property type="entry name" value="GroES-like_sf"/>
</dbReference>
<dbReference type="STRING" id="1051891.A0A0C3MCE5"/>
<dbReference type="InterPro" id="IPR036291">
    <property type="entry name" value="NAD(P)-bd_dom_sf"/>
</dbReference>
<protein>
    <recommendedName>
        <fullName evidence="2">Enoyl reductase (ER) domain-containing protein</fullName>
    </recommendedName>
</protein>
<dbReference type="InterPro" id="IPR041694">
    <property type="entry name" value="ADH_N_2"/>
</dbReference>
<dbReference type="InterPro" id="IPR045010">
    <property type="entry name" value="MDR_fam"/>
</dbReference>
<dbReference type="AlphaFoldDB" id="A0A0C3MCE5"/>